<keyword evidence="4 9" id="KW-0812">Transmembrane</keyword>
<evidence type="ECO:0000256" key="6">
    <source>
        <dbReference type="ARBA" id="ARBA00023133"/>
    </source>
</evidence>
<dbReference type="PANTHER" id="PTHR43448">
    <property type="entry name" value="PROTOHEME IX FARNESYLTRANSFERASE, MITOCHONDRIAL"/>
    <property type="match status" value="1"/>
</dbReference>
<dbReference type="InterPro" id="IPR044878">
    <property type="entry name" value="UbiA_sf"/>
</dbReference>
<comment type="function">
    <text evidence="9">Converts heme B (protoheme IX) to heme O by substitution of the vinyl group on carbon 2 of heme B porphyrin ring with a hydroxyethyl farnesyl side group.</text>
</comment>
<dbReference type="InterPro" id="IPR030470">
    <property type="entry name" value="UbiA_prenylTrfase_CS"/>
</dbReference>
<dbReference type="EC" id="2.5.1.141" evidence="9"/>
<dbReference type="CDD" id="cd13957">
    <property type="entry name" value="PT_UbiA_Cox10"/>
    <property type="match status" value="1"/>
</dbReference>
<evidence type="ECO:0000313" key="10">
    <source>
        <dbReference type="EMBL" id="MBE0402637.1"/>
    </source>
</evidence>
<evidence type="ECO:0000256" key="1">
    <source>
        <dbReference type="ARBA" id="ARBA00004141"/>
    </source>
</evidence>
<dbReference type="PANTHER" id="PTHR43448:SF2">
    <property type="entry name" value="PROTOHEME IX FARNESYLTRANSFERASE, MITOCHONDRIAL"/>
    <property type="match status" value="1"/>
</dbReference>
<feature type="transmembrane region" description="Helical" evidence="9">
    <location>
        <begin position="54"/>
        <end position="78"/>
    </location>
</feature>
<proteinExistence type="inferred from homology"/>
<name>A0ABR9FA50_9GAMM</name>
<dbReference type="PROSITE" id="PS00943">
    <property type="entry name" value="UBIA"/>
    <property type="match status" value="1"/>
</dbReference>
<comment type="caution">
    <text evidence="10">The sequence shown here is derived from an EMBL/GenBank/DDBJ whole genome shotgun (WGS) entry which is preliminary data.</text>
</comment>
<keyword evidence="7 9" id="KW-0472">Membrane</keyword>
<evidence type="ECO:0000256" key="8">
    <source>
        <dbReference type="ARBA" id="ARBA00047690"/>
    </source>
</evidence>
<feature type="transmembrane region" description="Helical" evidence="9">
    <location>
        <begin position="249"/>
        <end position="270"/>
    </location>
</feature>
<comment type="similarity">
    <text evidence="9">Belongs to the UbiA prenyltransferase family. Protoheme IX farnesyltransferase subfamily.</text>
</comment>
<evidence type="ECO:0000256" key="5">
    <source>
        <dbReference type="ARBA" id="ARBA00022989"/>
    </source>
</evidence>
<comment type="subcellular location">
    <subcellularLocation>
        <location evidence="9">Cell membrane</location>
        <topology evidence="9">Multi-pass membrane protein</topology>
    </subcellularLocation>
    <subcellularLocation>
        <location evidence="1">Membrane</location>
        <topology evidence="1">Multi-pass membrane protein</topology>
    </subcellularLocation>
</comment>
<feature type="transmembrane region" description="Helical" evidence="9">
    <location>
        <begin position="152"/>
        <end position="174"/>
    </location>
</feature>
<dbReference type="EMBL" id="RRZC01000002">
    <property type="protein sequence ID" value="MBE0402637.1"/>
    <property type="molecule type" value="Genomic_DNA"/>
</dbReference>
<dbReference type="Gene3D" id="1.10.357.140">
    <property type="entry name" value="UbiA prenyltransferase"/>
    <property type="match status" value="1"/>
</dbReference>
<protein>
    <recommendedName>
        <fullName evidence="9">Protoheme IX farnesyltransferase</fullName>
        <ecNumber evidence="9">2.5.1.141</ecNumber>
    </recommendedName>
    <alternativeName>
        <fullName evidence="9">Heme B farnesyltransferase</fullName>
    </alternativeName>
    <alternativeName>
        <fullName evidence="9">Heme O synthase</fullName>
    </alternativeName>
</protein>
<dbReference type="HAMAP" id="MF_00154">
    <property type="entry name" value="CyoE_CtaB"/>
    <property type="match status" value="1"/>
</dbReference>
<feature type="transmembrane region" description="Helical" evidence="9">
    <location>
        <begin position="225"/>
        <end position="243"/>
    </location>
</feature>
<keyword evidence="2 9" id="KW-1003">Cell membrane</keyword>
<evidence type="ECO:0000256" key="4">
    <source>
        <dbReference type="ARBA" id="ARBA00022692"/>
    </source>
</evidence>
<keyword evidence="6 9" id="KW-0350">Heme biosynthesis</keyword>
<dbReference type="InterPro" id="IPR006369">
    <property type="entry name" value="Protohaem_IX_farnesylTrfase"/>
</dbReference>
<accession>A0ABR9FA50</accession>
<dbReference type="Proteomes" id="UP000754821">
    <property type="component" value="Unassembled WGS sequence"/>
</dbReference>
<comment type="catalytic activity">
    <reaction evidence="8 9">
        <text>heme b + (2E,6E)-farnesyl diphosphate + H2O = Fe(II)-heme o + diphosphate</text>
        <dbReference type="Rhea" id="RHEA:28070"/>
        <dbReference type="ChEBI" id="CHEBI:15377"/>
        <dbReference type="ChEBI" id="CHEBI:33019"/>
        <dbReference type="ChEBI" id="CHEBI:60344"/>
        <dbReference type="ChEBI" id="CHEBI:60530"/>
        <dbReference type="ChEBI" id="CHEBI:175763"/>
        <dbReference type="EC" id="2.5.1.141"/>
    </reaction>
</comment>
<dbReference type="NCBIfam" id="TIGR01473">
    <property type="entry name" value="cyoE_ctaB"/>
    <property type="match status" value="1"/>
</dbReference>
<feature type="transmembrane region" description="Helical" evidence="9">
    <location>
        <begin position="128"/>
        <end position="145"/>
    </location>
</feature>
<feature type="transmembrane region" description="Helical" evidence="9">
    <location>
        <begin position="282"/>
        <end position="307"/>
    </location>
</feature>
<reference evidence="10 11" key="1">
    <citation type="submission" date="2020-07" db="EMBL/GenBank/DDBJ databases">
        <title>Halophilic bacteria isolated from french cheeses.</title>
        <authorList>
            <person name="Kothe C.I."/>
            <person name="Farah-Kraiem B."/>
            <person name="Renault P."/>
            <person name="Dridi B."/>
        </authorList>
    </citation>
    <scope>NUCLEOTIDE SEQUENCE [LARGE SCALE GENOMIC DNA]</scope>
    <source>
        <strain evidence="10 11">FME16</strain>
    </source>
</reference>
<keyword evidence="3 9" id="KW-0808">Transferase</keyword>
<gene>
    <name evidence="9 10" type="primary">cyoE</name>
    <name evidence="10" type="ORF">EI163_03540</name>
</gene>
<organism evidence="10 11">
    <name type="scientific">Halomonas citrativorans</name>
    <dbReference type="NCBI Taxonomy" id="2742612"/>
    <lineage>
        <taxon>Bacteria</taxon>
        <taxon>Pseudomonadati</taxon>
        <taxon>Pseudomonadota</taxon>
        <taxon>Gammaproteobacteria</taxon>
        <taxon>Oceanospirillales</taxon>
        <taxon>Halomonadaceae</taxon>
        <taxon>Halomonas</taxon>
    </lineage>
</organism>
<comment type="pathway">
    <text evidence="9">Porphyrin-containing compound metabolism; heme O biosynthesis; heme O from protoheme: step 1/1.</text>
</comment>
<dbReference type="NCBIfam" id="NF003348">
    <property type="entry name" value="PRK04375.1-1"/>
    <property type="match status" value="1"/>
</dbReference>
<evidence type="ECO:0000313" key="11">
    <source>
        <dbReference type="Proteomes" id="UP000754821"/>
    </source>
</evidence>
<keyword evidence="5 9" id="KW-1133">Transmembrane helix</keyword>
<feature type="transmembrane region" description="Helical" evidence="9">
    <location>
        <begin position="180"/>
        <end position="204"/>
    </location>
</feature>
<evidence type="ECO:0000256" key="9">
    <source>
        <dbReference type="HAMAP-Rule" id="MF_00154"/>
    </source>
</evidence>
<feature type="transmembrane region" description="Helical" evidence="9">
    <location>
        <begin position="27"/>
        <end position="48"/>
    </location>
</feature>
<evidence type="ECO:0000256" key="7">
    <source>
        <dbReference type="ARBA" id="ARBA00023136"/>
    </source>
</evidence>
<evidence type="ECO:0000256" key="3">
    <source>
        <dbReference type="ARBA" id="ARBA00022679"/>
    </source>
</evidence>
<comment type="miscellaneous">
    <text evidence="9">Carbon 2 of the heme B porphyrin ring is defined according to the Fischer nomenclature.</text>
</comment>
<evidence type="ECO:0000256" key="2">
    <source>
        <dbReference type="ARBA" id="ARBA00022475"/>
    </source>
</evidence>
<dbReference type="Pfam" id="PF01040">
    <property type="entry name" value="UbiA"/>
    <property type="match status" value="1"/>
</dbReference>
<dbReference type="InterPro" id="IPR000537">
    <property type="entry name" value="UbiA_prenyltransferase"/>
</dbReference>
<dbReference type="RefSeq" id="WP_087108380.1">
    <property type="nucleotide sequence ID" value="NZ_FUKM01000033.1"/>
</dbReference>
<keyword evidence="11" id="KW-1185">Reference proteome</keyword>
<sequence length="308" mass="33003">MDHAASTSQHDDRLTSMPNRWHDLLELTKPGIIGGNLIAALGGYFLAAHGEFDLVTFASVMLGIALVIASGCACNNVIDRDIDALMARTRHRPLVRGSVSITQALGLSAFLGISGVVCLALGTNGLTVALAVIGWGVYVGVYSLYMKRNSEYGTVVGSLSGAMPPVIGYCAVTGTFDSGAMVLLLIFCLWQMPHSYAIAIFRYADYQRASIPVLPVVHGIKRAKHHILGYIVAFIPASLALVLASKAGTGYLCVALTMGGYWLYLAICGYRLDDDVRWAKRVFGVSILTITAMSLVIVLESMVPIMWA</sequence>
<feature type="transmembrane region" description="Helical" evidence="9">
    <location>
        <begin position="99"/>
        <end position="122"/>
    </location>
</feature>